<organism evidence="10 14">
    <name type="scientific">Nelumbo nucifera</name>
    <name type="common">Sacred lotus</name>
    <dbReference type="NCBI Taxonomy" id="4432"/>
    <lineage>
        <taxon>Eukaryota</taxon>
        <taxon>Viridiplantae</taxon>
        <taxon>Streptophyta</taxon>
        <taxon>Embryophyta</taxon>
        <taxon>Tracheophyta</taxon>
        <taxon>Spermatophyta</taxon>
        <taxon>Magnoliopsida</taxon>
        <taxon>Proteales</taxon>
        <taxon>Nelumbonaceae</taxon>
        <taxon>Nelumbo</taxon>
    </lineage>
</organism>
<dbReference type="RefSeq" id="XP_010259853.1">
    <property type="nucleotide sequence ID" value="XM_010261551.2"/>
</dbReference>
<evidence type="ECO:0000256" key="4">
    <source>
        <dbReference type="ARBA" id="ARBA00022833"/>
    </source>
</evidence>
<evidence type="ECO:0000256" key="6">
    <source>
        <dbReference type="ARBA" id="ARBA00023163"/>
    </source>
</evidence>
<keyword evidence="4" id="KW-0862">Zinc</keyword>
<dbReference type="KEGG" id="nnu:104599149"/>
<keyword evidence="1" id="KW-0479">Metal-binding</keyword>
<dbReference type="OrthoDB" id="6354171at2759"/>
<evidence type="ECO:0000256" key="8">
    <source>
        <dbReference type="SAM" id="MobiDB-lite"/>
    </source>
</evidence>
<evidence type="ECO:0000313" key="10">
    <source>
        <dbReference type="Proteomes" id="UP000189703"/>
    </source>
</evidence>
<protein>
    <submittedName>
        <fullName evidence="11 12">Protein indeterminate-domain 4, chloroplastic-like</fullName>
    </submittedName>
</protein>
<keyword evidence="2" id="KW-0677">Repeat</keyword>
<evidence type="ECO:0000256" key="5">
    <source>
        <dbReference type="ARBA" id="ARBA00023015"/>
    </source>
</evidence>
<evidence type="ECO:0000313" key="11">
    <source>
        <dbReference type="RefSeq" id="XP_010259853.1"/>
    </source>
</evidence>
<evidence type="ECO:0000256" key="3">
    <source>
        <dbReference type="ARBA" id="ARBA00022771"/>
    </source>
</evidence>
<feature type="region of interest" description="Disordered" evidence="8">
    <location>
        <begin position="1"/>
        <end position="91"/>
    </location>
</feature>
<evidence type="ECO:0000313" key="13">
    <source>
        <dbReference type="RefSeq" id="XP_010259855.1"/>
    </source>
</evidence>
<name>A0A1U7ZZ63_NELNU</name>
<dbReference type="STRING" id="4432.A0A1U7ZZ63"/>
<dbReference type="OMA" id="KKSHPCC"/>
<dbReference type="PROSITE" id="PS00028">
    <property type="entry name" value="ZINC_FINGER_C2H2_1"/>
    <property type="match status" value="1"/>
</dbReference>
<feature type="region of interest" description="Disordered" evidence="8">
    <location>
        <begin position="140"/>
        <end position="169"/>
    </location>
</feature>
<evidence type="ECO:0000256" key="1">
    <source>
        <dbReference type="ARBA" id="ARBA00022723"/>
    </source>
</evidence>
<dbReference type="SMART" id="SM00355">
    <property type="entry name" value="ZnF_C2H2"/>
    <property type="match status" value="3"/>
</dbReference>
<evidence type="ECO:0000313" key="12">
    <source>
        <dbReference type="RefSeq" id="XP_010259854.1"/>
    </source>
</evidence>
<dbReference type="InterPro" id="IPR055187">
    <property type="entry name" value="C2CH-3rd_BIRD-IDD"/>
</dbReference>
<keyword evidence="3 7" id="KW-0863">Zinc-finger</keyword>
<keyword evidence="6" id="KW-0804">Transcription</keyword>
<dbReference type="RefSeq" id="XP_010259858.1">
    <property type="nucleotide sequence ID" value="XM_010261556.2"/>
</dbReference>
<evidence type="ECO:0000256" key="7">
    <source>
        <dbReference type="PROSITE-ProRule" id="PRU00042"/>
    </source>
</evidence>
<dbReference type="Proteomes" id="UP000189703">
    <property type="component" value="Unplaced"/>
</dbReference>
<feature type="compositionally biased region" description="Polar residues" evidence="8">
    <location>
        <begin position="46"/>
        <end position="57"/>
    </location>
</feature>
<dbReference type="InterPro" id="IPR036236">
    <property type="entry name" value="Znf_C2H2_sf"/>
</dbReference>
<feature type="domain" description="C2H2-type" evidence="9">
    <location>
        <begin position="184"/>
        <end position="206"/>
    </location>
</feature>
<dbReference type="GO" id="GO:0008270">
    <property type="term" value="F:zinc ion binding"/>
    <property type="evidence" value="ECO:0007669"/>
    <property type="project" value="UniProtKB-KW"/>
</dbReference>
<keyword evidence="5" id="KW-0805">Transcription regulation</keyword>
<dbReference type="PROSITE" id="PS50157">
    <property type="entry name" value="ZINC_FINGER_C2H2_2"/>
    <property type="match status" value="1"/>
</dbReference>
<proteinExistence type="predicted"/>
<dbReference type="GeneID" id="104599149"/>
<dbReference type="PANTHER" id="PTHR10593:SF188">
    <property type="entry name" value="ZINC FINGER PROTEIN GAI-ASSOCIATED FACTOR 1"/>
    <property type="match status" value="1"/>
</dbReference>
<dbReference type="InterPro" id="IPR013087">
    <property type="entry name" value="Znf_C2H2_type"/>
</dbReference>
<dbReference type="InterPro" id="IPR055186">
    <property type="entry name" value="C2H2-2nd_BIRD-IDD"/>
</dbReference>
<accession>A0A1U7ZZ63</accession>
<dbReference type="RefSeq" id="XP_010259856.1">
    <property type="nucleotide sequence ID" value="XM_010261554.2"/>
</dbReference>
<dbReference type="RefSeq" id="XP_010259854.1">
    <property type="nucleotide sequence ID" value="XM_010261552.2"/>
</dbReference>
<dbReference type="PANTHER" id="PTHR10593">
    <property type="entry name" value="SERINE/THREONINE-PROTEIN KINASE RIO"/>
    <property type="match status" value="1"/>
</dbReference>
<reference evidence="11 12" key="1">
    <citation type="submission" date="2025-04" db="UniProtKB">
        <authorList>
            <consortium name="RefSeq"/>
        </authorList>
    </citation>
    <scope>IDENTIFICATION</scope>
</reference>
<dbReference type="Pfam" id="PF00096">
    <property type="entry name" value="zf-C2H2"/>
    <property type="match status" value="1"/>
</dbReference>
<gene>
    <name evidence="11 12 13 14 15" type="primary">LOC104599149</name>
</gene>
<dbReference type="Pfam" id="PF22996">
    <property type="entry name" value="C2H2-2nd_BIRD-IDD"/>
    <property type="match status" value="1"/>
</dbReference>
<feature type="compositionally biased region" description="Polar residues" evidence="8">
    <location>
        <begin position="8"/>
        <end position="17"/>
    </location>
</feature>
<dbReference type="Gene3D" id="3.30.160.60">
    <property type="entry name" value="Classic Zinc Finger"/>
    <property type="match status" value="1"/>
</dbReference>
<evidence type="ECO:0000259" key="9">
    <source>
        <dbReference type="PROSITE" id="PS50157"/>
    </source>
</evidence>
<keyword evidence="10" id="KW-1185">Reference proteome</keyword>
<dbReference type="SUPFAM" id="SSF57667">
    <property type="entry name" value="beta-beta-alpha zinc fingers"/>
    <property type="match status" value="1"/>
</dbReference>
<dbReference type="InterPro" id="IPR031140">
    <property type="entry name" value="IDD1-16"/>
</dbReference>
<dbReference type="AlphaFoldDB" id="A0A1U7ZZ63"/>
<dbReference type="eggNOG" id="KOG1721">
    <property type="taxonomic scope" value="Eukaryota"/>
</dbReference>
<evidence type="ECO:0000313" key="15">
    <source>
        <dbReference type="RefSeq" id="XP_010259858.1"/>
    </source>
</evidence>
<dbReference type="GO" id="GO:0003700">
    <property type="term" value="F:DNA-binding transcription factor activity"/>
    <property type="evidence" value="ECO:0000318"/>
    <property type="project" value="GO_Central"/>
</dbReference>
<evidence type="ECO:0000313" key="14">
    <source>
        <dbReference type="RefSeq" id="XP_010259856.1"/>
    </source>
</evidence>
<evidence type="ECO:0000256" key="2">
    <source>
        <dbReference type="ARBA" id="ARBA00022737"/>
    </source>
</evidence>
<dbReference type="RefSeq" id="XP_010259855.1">
    <property type="nucleotide sequence ID" value="XM_010261553.2"/>
</dbReference>
<dbReference type="GO" id="GO:0005634">
    <property type="term" value="C:nucleus"/>
    <property type="evidence" value="ECO:0000318"/>
    <property type="project" value="GO_Central"/>
</dbReference>
<dbReference type="Pfam" id="PF22995">
    <property type="entry name" value="C2CH-3rd_BIRD-IDD"/>
    <property type="match status" value="1"/>
</dbReference>
<sequence>MPVDLEDSSTINASQASGEAEIATVSSSGNEKAPPSSASGKEEAHLSSSGNQVTPASPNRGEGEADQAASSAPTSGEEAIVSSSVNQTEAAPPLAISGKVTASSATDQTVPLLASGGATASSSASQPIPLSSLPRGALVFSAIPTPPQSSATPTKRKRSLPGTPDPDAEVIALSPESLTATDRFVCEICERGFPREQNLQLHRRGHNLPWKLGGGPAKEVRKRVYVCPVPTCVHHDPSRALGDLTGIKKHFFRKHGEKKYKCDKCSKKYAVRTDWKAHRRICGTK</sequence>